<dbReference type="Proteomes" id="UP001054902">
    <property type="component" value="Unassembled WGS sequence"/>
</dbReference>
<evidence type="ECO:0000313" key="5">
    <source>
        <dbReference type="EMBL" id="GFH47483.1"/>
    </source>
</evidence>
<dbReference type="InterPro" id="IPR051663">
    <property type="entry name" value="CLec_Tetranectin-domain"/>
</dbReference>
<feature type="domain" description="C-type lectin" evidence="4">
    <location>
        <begin position="742"/>
        <end position="829"/>
    </location>
</feature>
<dbReference type="CDD" id="cd00037">
    <property type="entry name" value="CLECT"/>
    <property type="match status" value="2"/>
</dbReference>
<dbReference type="PANTHER" id="PTHR22799:SF6">
    <property type="entry name" value="C-TYPE LECTIN DOMAIN FAMILY 4 MEMBER M-LIKE"/>
    <property type="match status" value="1"/>
</dbReference>
<keyword evidence="1" id="KW-0430">Lectin</keyword>
<keyword evidence="3" id="KW-0472">Membrane</keyword>
<dbReference type="GO" id="GO:0030246">
    <property type="term" value="F:carbohydrate binding"/>
    <property type="evidence" value="ECO:0007669"/>
    <property type="project" value="UniProtKB-KW"/>
</dbReference>
<keyword evidence="3" id="KW-0812">Transmembrane</keyword>
<proteinExistence type="predicted"/>
<dbReference type="SMART" id="SM00034">
    <property type="entry name" value="CLECT"/>
    <property type="match status" value="2"/>
</dbReference>
<accession>A0AAD3CKB1</accession>
<dbReference type="PROSITE" id="PS50041">
    <property type="entry name" value="C_TYPE_LECTIN_2"/>
    <property type="match status" value="2"/>
</dbReference>
<feature type="compositionally biased region" description="Low complexity" evidence="2">
    <location>
        <begin position="40"/>
        <end position="55"/>
    </location>
</feature>
<dbReference type="InterPro" id="IPR016187">
    <property type="entry name" value="CTDL_fold"/>
</dbReference>
<organism evidence="5 6">
    <name type="scientific">Chaetoceros tenuissimus</name>
    <dbReference type="NCBI Taxonomy" id="426638"/>
    <lineage>
        <taxon>Eukaryota</taxon>
        <taxon>Sar</taxon>
        <taxon>Stramenopiles</taxon>
        <taxon>Ochrophyta</taxon>
        <taxon>Bacillariophyta</taxon>
        <taxon>Coscinodiscophyceae</taxon>
        <taxon>Chaetocerotophycidae</taxon>
        <taxon>Chaetocerotales</taxon>
        <taxon>Chaetocerotaceae</taxon>
        <taxon>Chaetoceros</taxon>
    </lineage>
</organism>
<dbReference type="Pfam" id="PF00059">
    <property type="entry name" value="Lectin_C"/>
    <property type="match status" value="2"/>
</dbReference>
<dbReference type="Pfam" id="PF01823">
    <property type="entry name" value="MACPF"/>
    <property type="match status" value="1"/>
</dbReference>
<evidence type="ECO:0000256" key="2">
    <source>
        <dbReference type="SAM" id="MobiDB-lite"/>
    </source>
</evidence>
<feature type="transmembrane region" description="Helical" evidence="3">
    <location>
        <begin position="12"/>
        <end position="31"/>
    </location>
</feature>
<dbReference type="InterPro" id="IPR020864">
    <property type="entry name" value="MACPF"/>
</dbReference>
<feature type="domain" description="C-type lectin" evidence="4">
    <location>
        <begin position="584"/>
        <end position="698"/>
    </location>
</feature>
<protein>
    <recommendedName>
        <fullName evidence="4">C-type lectin domain-containing protein</fullName>
    </recommendedName>
</protein>
<dbReference type="Gene3D" id="3.10.100.10">
    <property type="entry name" value="Mannose-Binding Protein A, subunit A"/>
    <property type="match status" value="2"/>
</dbReference>
<sequence length="847" mass="93812">MQRCTKRATIGASLFVLVLGIIISVTIAIVLSNKRGSDKPTPTTPNENTGETPSPTSFPCIVSNELEKLQANMDGIFRLPETSAWEYTSSSMLRSSPRSVDKLPFNDYGCFFHDQEDNKSFLEYELSSSSTSLSESAPIDSLAKECHDLCDTKHFAITSSKCFCYVHAPTRRISMGTCASVTTTTCLDPELLIDAYMKINTNDICNQEKTEAVRNYFVEEDDAPFSYDIVSNTYRSSPFELTKDECGTNIYEVQTEVSAGSSALTTTSKTVTEYAESSRSHISSSIKASASFSAKVGFAKVKAKVSASADREVNSLMKSSGAQSSGSRVYTSYMVKRLSEIKILDFENKMNFVTFNNQFANLLRKYRDSAYDMSVAKEIFDKYGMFIVERGLFGGYRQIRATVKEAAISSFGSSESDFKRCYELSVSAKASGFGASVSGSTSVAGCSAEAKTEMNSLQNQYSEEVSTETLNGGKTEYSMTGVPYFEVNPDDSILLTDIDHYPAGDEGIELRPITEFLASSKISPLEVRRHLITETQFDTMKTRLEEQMIEILDGFNGILEECKSTNKDCLLSFLSQDKESCSCYERKNYICLNPEMKWYAGHQRVSIENGANLVKIECSGQNEIVKAFIGDKRVWIGANDMSKEDSFRYEDGSDLRYSNFAPGKPDNTNNEDCVEMGGPYGVEWNDRQCNVGLGAVYQVPWSPISGLECIEYPDCERKGYICLNPALKPYGDHQSIASDNEGSLVKIECSGQNEFVKALIGTKRAWIGANDISQEGLFTYEDGSYLKYSNFPPGYPNNINNEDCVEMGYPSGMKWNDRKCNNGVAAVYQVPSPISGLECIEYLGCTV</sequence>
<evidence type="ECO:0000313" key="6">
    <source>
        <dbReference type="Proteomes" id="UP001054902"/>
    </source>
</evidence>
<dbReference type="SUPFAM" id="SSF56436">
    <property type="entry name" value="C-type lectin-like"/>
    <property type="match status" value="2"/>
</dbReference>
<gene>
    <name evidence="5" type="ORF">CTEN210_03958</name>
</gene>
<reference evidence="5 6" key="1">
    <citation type="journal article" date="2021" name="Sci. Rep.">
        <title>The genome of the diatom Chaetoceros tenuissimus carries an ancient integrated fragment of an extant virus.</title>
        <authorList>
            <person name="Hongo Y."/>
            <person name="Kimura K."/>
            <person name="Takaki Y."/>
            <person name="Yoshida Y."/>
            <person name="Baba S."/>
            <person name="Kobayashi G."/>
            <person name="Nagasaki K."/>
            <person name="Hano T."/>
            <person name="Tomaru Y."/>
        </authorList>
    </citation>
    <scope>NUCLEOTIDE SEQUENCE [LARGE SCALE GENOMIC DNA]</scope>
    <source>
        <strain evidence="5 6">NIES-3715</strain>
    </source>
</reference>
<dbReference type="EMBL" id="BLLK01000023">
    <property type="protein sequence ID" value="GFH47483.1"/>
    <property type="molecule type" value="Genomic_DNA"/>
</dbReference>
<keyword evidence="6" id="KW-1185">Reference proteome</keyword>
<dbReference type="InterPro" id="IPR001304">
    <property type="entry name" value="C-type_lectin-like"/>
</dbReference>
<evidence type="ECO:0000259" key="4">
    <source>
        <dbReference type="PROSITE" id="PS50041"/>
    </source>
</evidence>
<dbReference type="AlphaFoldDB" id="A0AAD3CKB1"/>
<dbReference type="InterPro" id="IPR016186">
    <property type="entry name" value="C-type_lectin-like/link_sf"/>
</dbReference>
<evidence type="ECO:0000256" key="3">
    <source>
        <dbReference type="SAM" id="Phobius"/>
    </source>
</evidence>
<keyword evidence="3" id="KW-1133">Transmembrane helix</keyword>
<feature type="region of interest" description="Disordered" evidence="2">
    <location>
        <begin position="34"/>
        <end position="57"/>
    </location>
</feature>
<name>A0AAD3CKB1_9STRA</name>
<comment type="caution">
    <text evidence="5">The sequence shown here is derived from an EMBL/GenBank/DDBJ whole genome shotgun (WGS) entry which is preliminary data.</text>
</comment>
<dbReference type="PANTHER" id="PTHR22799">
    <property type="entry name" value="TETRANECTIN-RELATED"/>
    <property type="match status" value="1"/>
</dbReference>
<evidence type="ECO:0000256" key="1">
    <source>
        <dbReference type="ARBA" id="ARBA00022734"/>
    </source>
</evidence>